<dbReference type="AlphaFoldDB" id="A0A246J2X2"/>
<proteinExistence type="inferred from homology"/>
<dbReference type="RefSeq" id="WP_088386581.1">
    <property type="nucleotide sequence ID" value="NZ_NIOF01000010.1"/>
</dbReference>
<dbReference type="EMBL" id="NIOF01000010">
    <property type="protein sequence ID" value="OWQ86913.1"/>
    <property type="molecule type" value="Genomic_DNA"/>
</dbReference>
<dbReference type="PROSITE" id="PS50111">
    <property type="entry name" value="CHEMOTAXIS_TRANSDUC_2"/>
    <property type="match status" value="1"/>
</dbReference>
<gene>
    <name evidence="8" type="ORF">CDN99_19605</name>
</gene>
<keyword evidence="4" id="KW-0807">Transducer</keyword>
<dbReference type="PROSITE" id="PS50885">
    <property type="entry name" value="HAMP"/>
    <property type="match status" value="1"/>
</dbReference>
<dbReference type="PRINTS" id="PR00260">
    <property type="entry name" value="CHEMTRNSDUCR"/>
</dbReference>
<dbReference type="InterPro" id="IPR051310">
    <property type="entry name" value="MCP_chemotaxis"/>
</dbReference>
<evidence type="ECO:0000259" key="7">
    <source>
        <dbReference type="PROSITE" id="PS50885"/>
    </source>
</evidence>
<dbReference type="GO" id="GO:0007165">
    <property type="term" value="P:signal transduction"/>
    <property type="evidence" value="ECO:0007669"/>
    <property type="project" value="UniProtKB-KW"/>
</dbReference>
<feature type="domain" description="Methyl-accepting transducer" evidence="6">
    <location>
        <begin position="272"/>
        <end position="501"/>
    </location>
</feature>
<evidence type="ECO:0000256" key="4">
    <source>
        <dbReference type="PROSITE-ProRule" id="PRU00284"/>
    </source>
</evidence>
<evidence type="ECO:0000313" key="8">
    <source>
        <dbReference type="EMBL" id="OWQ86913.1"/>
    </source>
</evidence>
<sequence>MKNLSIRGKLLLTFAGLAFVVLLVSLLSVRSLASANGRFTDHVKGIGNRAALASHVRTAVDRRAIAARNLVLVSQPRDRDMERALVLAAHADVGRYLSALKTATAQAGHADATALDLVARIDKVEQSYGPVALDIVDLALRGKKEEAIVKMNDECRPLLAALSQATEDFAKFTAAHEARLVQEAESAYELQRDVLIAASLVAVIAAAAAGWLVTQSITQSMAQAVKVAEAVADGDLTVKVSLARTDEVGKLFRALSRMNVSLTEIVARVRMNSEGIATASTQIATGSADLSLRTEQQASSLQQTASTMDQLSSTVRHTAANASQADQLAVDARAVADEGGAVVAQVVDTMRHINDSSQRIAEIISVIDSIAFQTNILALNAAVEAARAGEHGRGFAVVAEEVRTLARRSGEAAKEIEGLISRSVEHVGQGSKLVELAGQTMQSIVSSVKGVSDIVREISTASAEQSVGVSQVGGSISNLDQVTQQNAALVQQSAVAAESLRQRAGGLVEAVSVFKILPQA</sequence>
<dbReference type="SUPFAM" id="SSF58104">
    <property type="entry name" value="Methyl-accepting chemotaxis protein (MCP) signaling domain"/>
    <property type="match status" value="1"/>
</dbReference>
<dbReference type="Pfam" id="PF00672">
    <property type="entry name" value="HAMP"/>
    <property type="match status" value="1"/>
</dbReference>
<feature type="domain" description="HAMP" evidence="7">
    <location>
        <begin position="215"/>
        <end position="267"/>
    </location>
</feature>
<dbReference type="GO" id="GO:0004888">
    <property type="term" value="F:transmembrane signaling receptor activity"/>
    <property type="evidence" value="ECO:0007669"/>
    <property type="project" value="InterPro"/>
</dbReference>
<dbReference type="PANTHER" id="PTHR43531:SF14">
    <property type="entry name" value="METHYL-ACCEPTING CHEMOTAXIS PROTEIN I-RELATED"/>
    <property type="match status" value="1"/>
</dbReference>
<keyword evidence="5" id="KW-0472">Membrane</keyword>
<evidence type="ECO:0000256" key="5">
    <source>
        <dbReference type="SAM" id="Phobius"/>
    </source>
</evidence>
<dbReference type="CDD" id="cd11386">
    <property type="entry name" value="MCP_signal"/>
    <property type="match status" value="1"/>
</dbReference>
<dbReference type="InterPro" id="IPR004090">
    <property type="entry name" value="Chemotax_Me-accpt_rcpt"/>
</dbReference>
<protein>
    <submittedName>
        <fullName evidence="8">Methyl-accepting chemotaxis protein</fullName>
    </submittedName>
</protein>
<name>A0A246J2X2_9BURK</name>
<dbReference type="InterPro" id="IPR024478">
    <property type="entry name" value="HlyB_4HB_MCP"/>
</dbReference>
<dbReference type="InterPro" id="IPR004089">
    <property type="entry name" value="MCPsignal_dom"/>
</dbReference>
<evidence type="ECO:0000256" key="2">
    <source>
        <dbReference type="ARBA" id="ARBA00022481"/>
    </source>
</evidence>
<dbReference type="CDD" id="cd06225">
    <property type="entry name" value="HAMP"/>
    <property type="match status" value="1"/>
</dbReference>
<keyword evidence="5" id="KW-0812">Transmembrane</keyword>
<dbReference type="Pfam" id="PF00015">
    <property type="entry name" value="MCPsignal"/>
    <property type="match status" value="1"/>
</dbReference>
<evidence type="ECO:0000313" key="9">
    <source>
        <dbReference type="Proteomes" id="UP000197468"/>
    </source>
</evidence>
<dbReference type="GO" id="GO:0006935">
    <property type="term" value="P:chemotaxis"/>
    <property type="evidence" value="ECO:0007669"/>
    <property type="project" value="InterPro"/>
</dbReference>
<dbReference type="SMART" id="SM00283">
    <property type="entry name" value="MA"/>
    <property type="match status" value="1"/>
</dbReference>
<dbReference type="PANTHER" id="PTHR43531">
    <property type="entry name" value="PROTEIN ICFG"/>
    <property type="match status" value="1"/>
</dbReference>
<dbReference type="FunFam" id="1.10.287.950:FF:000001">
    <property type="entry name" value="Methyl-accepting chemotaxis sensory transducer"/>
    <property type="match status" value="1"/>
</dbReference>
<dbReference type="OrthoDB" id="5441488at2"/>
<evidence type="ECO:0000256" key="1">
    <source>
        <dbReference type="ARBA" id="ARBA00004370"/>
    </source>
</evidence>
<keyword evidence="2" id="KW-0488">Methylation</keyword>
<comment type="subcellular location">
    <subcellularLocation>
        <location evidence="1">Membrane</location>
    </subcellularLocation>
</comment>
<dbReference type="SMART" id="SM00304">
    <property type="entry name" value="HAMP"/>
    <property type="match status" value="1"/>
</dbReference>
<dbReference type="GO" id="GO:0005886">
    <property type="term" value="C:plasma membrane"/>
    <property type="evidence" value="ECO:0007669"/>
    <property type="project" value="TreeGrafter"/>
</dbReference>
<accession>A0A246J2X2</accession>
<reference evidence="8 9" key="1">
    <citation type="journal article" date="2008" name="Int. J. Syst. Evol. Microbiol.">
        <title>Description of Roseateles aquatilis sp. nov. and Roseateles terrae sp. nov., in the class Betaproteobacteria, and emended description of the genus Roseateles.</title>
        <authorList>
            <person name="Gomila M."/>
            <person name="Bowien B."/>
            <person name="Falsen E."/>
            <person name="Moore E.R."/>
            <person name="Lalucat J."/>
        </authorList>
    </citation>
    <scope>NUCLEOTIDE SEQUENCE [LARGE SCALE GENOMIC DNA]</scope>
    <source>
        <strain evidence="8 9">CCUG 48205</strain>
    </source>
</reference>
<organism evidence="8 9">
    <name type="scientific">Roseateles aquatilis</name>
    <dbReference type="NCBI Taxonomy" id="431061"/>
    <lineage>
        <taxon>Bacteria</taxon>
        <taxon>Pseudomonadati</taxon>
        <taxon>Pseudomonadota</taxon>
        <taxon>Betaproteobacteria</taxon>
        <taxon>Burkholderiales</taxon>
        <taxon>Sphaerotilaceae</taxon>
        <taxon>Roseateles</taxon>
    </lineage>
</organism>
<comment type="similarity">
    <text evidence="3">Belongs to the methyl-accepting chemotaxis (MCP) protein family.</text>
</comment>
<evidence type="ECO:0000256" key="3">
    <source>
        <dbReference type="ARBA" id="ARBA00029447"/>
    </source>
</evidence>
<comment type="caution">
    <text evidence="8">The sequence shown here is derived from an EMBL/GenBank/DDBJ whole genome shotgun (WGS) entry which is preliminary data.</text>
</comment>
<keyword evidence="9" id="KW-1185">Reference proteome</keyword>
<keyword evidence="5" id="KW-1133">Transmembrane helix</keyword>
<feature type="transmembrane region" description="Helical" evidence="5">
    <location>
        <begin position="194"/>
        <end position="213"/>
    </location>
</feature>
<evidence type="ECO:0000259" key="6">
    <source>
        <dbReference type="PROSITE" id="PS50111"/>
    </source>
</evidence>
<dbReference type="Pfam" id="PF12729">
    <property type="entry name" value="4HB_MCP_1"/>
    <property type="match status" value="1"/>
</dbReference>
<dbReference type="InterPro" id="IPR003660">
    <property type="entry name" value="HAMP_dom"/>
</dbReference>
<dbReference type="Proteomes" id="UP000197468">
    <property type="component" value="Unassembled WGS sequence"/>
</dbReference>
<dbReference type="Gene3D" id="1.10.287.950">
    <property type="entry name" value="Methyl-accepting chemotaxis protein"/>
    <property type="match status" value="1"/>
</dbReference>